<protein>
    <recommendedName>
        <fullName evidence="2">KANL3/Tex30 alpha/beta hydrolase-like domain-containing protein</fullName>
    </recommendedName>
</protein>
<dbReference type="Proteomes" id="UP000597507">
    <property type="component" value="Unassembled WGS sequence"/>
</dbReference>
<keyword evidence="4" id="KW-1185">Reference proteome</keyword>
<evidence type="ECO:0000256" key="1">
    <source>
        <dbReference type="ARBA" id="ARBA00022801"/>
    </source>
</evidence>
<dbReference type="InterPro" id="IPR050261">
    <property type="entry name" value="FrsA_esterase"/>
</dbReference>
<evidence type="ECO:0000313" key="4">
    <source>
        <dbReference type="Proteomes" id="UP000597507"/>
    </source>
</evidence>
<dbReference type="EMBL" id="BMKS01000014">
    <property type="protein sequence ID" value="GGG45365.1"/>
    <property type="molecule type" value="Genomic_DNA"/>
</dbReference>
<evidence type="ECO:0000313" key="3">
    <source>
        <dbReference type="EMBL" id="GGG45365.1"/>
    </source>
</evidence>
<accession>A0A8J3EDK5</accession>
<dbReference type="InterPro" id="IPR029058">
    <property type="entry name" value="AB_hydrolase_fold"/>
</dbReference>
<dbReference type="Pfam" id="PF20408">
    <property type="entry name" value="Abhydrolase_11"/>
    <property type="match status" value="1"/>
</dbReference>
<evidence type="ECO:0000259" key="2">
    <source>
        <dbReference type="Pfam" id="PF20408"/>
    </source>
</evidence>
<sequence length="227" mass="23462">MHPPASSPAVARTEPLLVPPVGLPGTLQLPARPEAVVVFAHGSGSSRLSPRNRQVAAALHHAGLATLLFDLLTEEEAADRRNVFDIGLLARRLEAAVECVAAHEATAGLPVGLFGASTGAAAALVAAAGRPASVGAVVSRGGRPDLAGEGHLARVAAPTLLIVGGEDREVLRLNEWARSWMSCPTELAIVPGATHLFEEPGALEQVARLAAGWFLRWLAPEPSHVAA</sequence>
<organism evidence="3 4">
    <name type="scientific">Caldovatus sediminis</name>
    <dbReference type="NCBI Taxonomy" id="2041189"/>
    <lineage>
        <taxon>Bacteria</taxon>
        <taxon>Pseudomonadati</taxon>
        <taxon>Pseudomonadota</taxon>
        <taxon>Alphaproteobacteria</taxon>
        <taxon>Acetobacterales</taxon>
        <taxon>Roseomonadaceae</taxon>
        <taxon>Caldovatus</taxon>
    </lineage>
</organism>
<dbReference type="RefSeq" id="WP_229678114.1">
    <property type="nucleotide sequence ID" value="NZ_BMKS01000014.1"/>
</dbReference>
<gene>
    <name evidence="3" type="ORF">GCM10010964_35930</name>
</gene>
<dbReference type="PANTHER" id="PTHR22946:SF9">
    <property type="entry name" value="POLYKETIDE TRANSFERASE AF380"/>
    <property type="match status" value="1"/>
</dbReference>
<feature type="domain" description="KANL3/Tex30 alpha/beta hydrolase-like" evidence="2">
    <location>
        <begin position="34"/>
        <end position="199"/>
    </location>
</feature>
<reference evidence="3 4" key="1">
    <citation type="journal article" date="2014" name="Int. J. Syst. Evol. Microbiol.">
        <title>Complete genome sequence of Corynebacterium casei LMG S-19264T (=DSM 44701T), isolated from a smear-ripened cheese.</title>
        <authorList>
            <consortium name="US DOE Joint Genome Institute (JGI-PGF)"/>
            <person name="Walter F."/>
            <person name="Albersmeier A."/>
            <person name="Kalinowski J."/>
            <person name="Ruckert C."/>
        </authorList>
    </citation>
    <scope>NUCLEOTIDE SEQUENCE [LARGE SCALE GENOMIC DNA]</scope>
    <source>
        <strain evidence="3 4">CGMCC 1.16330</strain>
    </source>
</reference>
<comment type="caution">
    <text evidence="3">The sequence shown here is derived from an EMBL/GenBank/DDBJ whole genome shotgun (WGS) entry which is preliminary data.</text>
</comment>
<keyword evidence="1" id="KW-0378">Hydrolase</keyword>
<dbReference type="GO" id="GO:0052689">
    <property type="term" value="F:carboxylic ester hydrolase activity"/>
    <property type="evidence" value="ECO:0007669"/>
    <property type="project" value="UniProtKB-ARBA"/>
</dbReference>
<dbReference type="SUPFAM" id="SSF53474">
    <property type="entry name" value="alpha/beta-Hydrolases"/>
    <property type="match status" value="1"/>
</dbReference>
<proteinExistence type="predicted"/>
<dbReference type="InterPro" id="IPR046879">
    <property type="entry name" value="KANL3/Tex30_Abhydrolase"/>
</dbReference>
<dbReference type="Gene3D" id="3.40.50.1820">
    <property type="entry name" value="alpha/beta hydrolase"/>
    <property type="match status" value="1"/>
</dbReference>
<dbReference type="PANTHER" id="PTHR22946">
    <property type="entry name" value="DIENELACTONE HYDROLASE DOMAIN-CONTAINING PROTEIN-RELATED"/>
    <property type="match status" value="1"/>
</dbReference>
<dbReference type="AlphaFoldDB" id="A0A8J3EDK5"/>
<name>A0A8J3EDK5_9PROT</name>